<reference evidence="2 3" key="1">
    <citation type="submission" date="2021-08" db="EMBL/GenBank/DDBJ databases">
        <authorList>
            <person name="Zhang D."/>
            <person name="Zhang A."/>
            <person name="Wang L."/>
        </authorList>
    </citation>
    <scope>NUCLEOTIDE SEQUENCE [LARGE SCALE GENOMIC DNA]</scope>
    <source>
        <strain evidence="2 3">WL0086</strain>
    </source>
</reference>
<dbReference type="EMBL" id="CP139781">
    <property type="protein sequence ID" value="WRQ88516.1"/>
    <property type="molecule type" value="Genomic_DNA"/>
</dbReference>
<feature type="transmembrane region" description="Helical" evidence="1">
    <location>
        <begin position="10"/>
        <end position="28"/>
    </location>
</feature>
<feature type="transmembrane region" description="Helical" evidence="1">
    <location>
        <begin position="119"/>
        <end position="138"/>
    </location>
</feature>
<feature type="transmembrane region" description="Helical" evidence="1">
    <location>
        <begin position="571"/>
        <end position="590"/>
    </location>
</feature>
<evidence type="ECO:0000313" key="2">
    <source>
        <dbReference type="EMBL" id="WRQ88516.1"/>
    </source>
</evidence>
<feature type="transmembrane region" description="Helical" evidence="1">
    <location>
        <begin position="214"/>
        <end position="232"/>
    </location>
</feature>
<accession>A0ABZ1CAM0</accession>
<keyword evidence="1" id="KW-0812">Transmembrane</keyword>
<keyword evidence="1" id="KW-0472">Membrane</keyword>
<evidence type="ECO:0008006" key="4">
    <source>
        <dbReference type="Google" id="ProtNLM"/>
    </source>
</evidence>
<feature type="transmembrane region" description="Helical" evidence="1">
    <location>
        <begin position="265"/>
        <end position="284"/>
    </location>
</feature>
<feature type="transmembrane region" description="Helical" evidence="1">
    <location>
        <begin position="174"/>
        <end position="202"/>
    </location>
</feature>
<reference evidence="2 3" key="2">
    <citation type="submission" date="2023-12" db="EMBL/GenBank/DDBJ databases">
        <title>Description of an unclassified Opitutus bacterium of Verrucomicrobiota.</title>
        <authorList>
            <person name="Zhang D.-F."/>
        </authorList>
    </citation>
    <scope>NUCLEOTIDE SEQUENCE [LARGE SCALE GENOMIC DNA]</scope>
    <source>
        <strain evidence="2 3">WL0086</strain>
    </source>
</reference>
<feature type="transmembrane region" description="Helical" evidence="1">
    <location>
        <begin position="90"/>
        <end position="112"/>
    </location>
</feature>
<dbReference type="Proteomes" id="UP000738431">
    <property type="component" value="Chromosome"/>
</dbReference>
<gene>
    <name evidence="2" type="ORF">K1X11_003815</name>
</gene>
<sequence>MDRLAHVRRWVIWTGVVLLVIGAKLWLVDYAGSSVPRWDQIDAEGEVILRPWLNGELHAANFWQSHNEHRIVFTKLEALGLVMLNGQWDAYVQVFVNAVLHALLLPVLLAWIHRRVRGWPFAIVAVVTTALWLLPLAWENTVQGFQSQFYILIWLSFFHLRGVLSAERFNTAWWVGQLCGLLALGAMASGLLSSLAVLIITAAEIARSRTVNRLRIATIGLSLVWVVLGWLTRTPYPGHEPLHVKTLGEAFDGIAQVLTWPLQGALPYSLLAALPLAALAVVWFRQPERDGFQRSLLGLGVWFGLIAAALVYARYHGALLAPRYVDQFAIGLLLQGAALALLPMPKSLRIACFAGWVASLGFALQADVQHITSHTLPRQRQLIAKQEANTRAFLADPRPELLRDKGKFDLVYPHGEALWLRWQDPAIRDLLPGAVRPPVAIPTVPDAQTAHLPTPPYPVIATSPTGIQREPWIWQSERQPADTLPILRFRFSGQLGDPRAALTMRVVSDAWAVDVRPDGSAPNRWKTINVIRPPGEWWIELSDRDSAASVALTAPVEMGWFSWATEKAIKYHAWWIGIGGALLLAGLLGGQPARPRVTPPAA</sequence>
<proteinExistence type="predicted"/>
<keyword evidence="3" id="KW-1185">Reference proteome</keyword>
<name>A0ABZ1CAM0_9BACT</name>
<evidence type="ECO:0000313" key="3">
    <source>
        <dbReference type="Proteomes" id="UP000738431"/>
    </source>
</evidence>
<protein>
    <recommendedName>
        <fullName evidence="4">Glycosyltransferase RgtA/B/C/D-like domain-containing protein</fullName>
    </recommendedName>
</protein>
<feature type="transmembrane region" description="Helical" evidence="1">
    <location>
        <begin position="327"/>
        <end position="344"/>
    </location>
</feature>
<keyword evidence="1" id="KW-1133">Transmembrane helix</keyword>
<organism evidence="2 3">
    <name type="scientific">Actomonas aquatica</name>
    <dbReference type="NCBI Taxonomy" id="2866162"/>
    <lineage>
        <taxon>Bacteria</taxon>
        <taxon>Pseudomonadati</taxon>
        <taxon>Verrucomicrobiota</taxon>
        <taxon>Opitutia</taxon>
        <taxon>Opitutales</taxon>
        <taxon>Opitutaceae</taxon>
        <taxon>Actomonas</taxon>
    </lineage>
</organism>
<evidence type="ECO:0000256" key="1">
    <source>
        <dbReference type="SAM" id="Phobius"/>
    </source>
</evidence>
<feature type="transmembrane region" description="Helical" evidence="1">
    <location>
        <begin position="296"/>
        <end position="315"/>
    </location>
</feature>
<dbReference type="RefSeq" id="WP_221032952.1">
    <property type="nucleotide sequence ID" value="NZ_CP139781.1"/>
</dbReference>